<protein>
    <submittedName>
        <fullName evidence="7">Uncharacterized protein</fullName>
    </submittedName>
</protein>
<keyword evidence="1" id="KW-0479">Metal-binding</keyword>
<dbReference type="InterPro" id="IPR046341">
    <property type="entry name" value="SET_dom_sf"/>
</dbReference>
<evidence type="ECO:0000259" key="6">
    <source>
        <dbReference type="PROSITE" id="PS50865"/>
    </source>
</evidence>
<dbReference type="Gene3D" id="2.170.270.10">
    <property type="entry name" value="SET domain"/>
    <property type="match status" value="1"/>
</dbReference>
<keyword evidence="8" id="KW-1185">Reference proteome</keyword>
<evidence type="ECO:0000259" key="5">
    <source>
        <dbReference type="PROSITE" id="PS50280"/>
    </source>
</evidence>
<dbReference type="STRING" id="97331.A0A436ZUQ9"/>
<dbReference type="GO" id="GO:0005634">
    <property type="term" value="C:nucleus"/>
    <property type="evidence" value="ECO:0007669"/>
    <property type="project" value="TreeGrafter"/>
</dbReference>
<dbReference type="InterPro" id="IPR001214">
    <property type="entry name" value="SET_dom"/>
</dbReference>
<evidence type="ECO:0000313" key="7">
    <source>
        <dbReference type="EMBL" id="RVD82707.1"/>
    </source>
</evidence>
<dbReference type="Pfam" id="PF00856">
    <property type="entry name" value="SET"/>
    <property type="match status" value="1"/>
</dbReference>
<evidence type="ECO:0000313" key="8">
    <source>
        <dbReference type="Proteomes" id="UP000283090"/>
    </source>
</evidence>
<comment type="caution">
    <text evidence="7">The sequence shown here is derived from an EMBL/GenBank/DDBJ whole genome shotgun (WGS) entry which is preliminary data.</text>
</comment>
<feature type="domain" description="SET" evidence="5">
    <location>
        <begin position="3"/>
        <end position="261"/>
    </location>
</feature>
<dbReference type="PANTHER" id="PTHR12197:SF251">
    <property type="entry name" value="EG:BACR7C10.4 PROTEIN"/>
    <property type="match status" value="1"/>
</dbReference>
<dbReference type="EMBL" id="SAEB01000009">
    <property type="protein sequence ID" value="RVD82707.1"/>
    <property type="molecule type" value="Genomic_DNA"/>
</dbReference>
<evidence type="ECO:0000256" key="3">
    <source>
        <dbReference type="ARBA" id="ARBA00022833"/>
    </source>
</evidence>
<evidence type="ECO:0000256" key="1">
    <source>
        <dbReference type="ARBA" id="ARBA00022723"/>
    </source>
</evidence>
<keyword evidence="3" id="KW-0862">Zinc</keyword>
<dbReference type="Pfam" id="PF01753">
    <property type="entry name" value="zf-MYND"/>
    <property type="match status" value="1"/>
</dbReference>
<dbReference type="RefSeq" id="XP_067488251.1">
    <property type="nucleotide sequence ID" value="XM_067636657.1"/>
</dbReference>
<dbReference type="PROSITE" id="PS50280">
    <property type="entry name" value="SET"/>
    <property type="match status" value="1"/>
</dbReference>
<dbReference type="InterPro" id="IPR050869">
    <property type="entry name" value="H3K4_H4K5_MeTrfase"/>
</dbReference>
<evidence type="ECO:0000256" key="2">
    <source>
        <dbReference type="ARBA" id="ARBA00022771"/>
    </source>
</evidence>
<dbReference type="Proteomes" id="UP000283090">
    <property type="component" value="Unassembled WGS sequence"/>
</dbReference>
<accession>A0A436ZUQ9</accession>
<dbReference type="InterPro" id="IPR002893">
    <property type="entry name" value="Znf_MYND"/>
</dbReference>
<dbReference type="Gene3D" id="1.10.220.160">
    <property type="match status" value="1"/>
</dbReference>
<dbReference type="GO" id="GO:0008270">
    <property type="term" value="F:zinc ion binding"/>
    <property type="evidence" value="ECO:0007669"/>
    <property type="project" value="UniProtKB-KW"/>
</dbReference>
<reference evidence="7 8" key="1">
    <citation type="submission" date="2019-01" db="EMBL/GenBank/DDBJ databases">
        <title>Intercellular communication is required for trap formation in the nematode-trapping fungus Duddingtonia flagrans.</title>
        <authorList>
            <person name="Youssar L."/>
            <person name="Wernet V."/>
            <person name="Hensel N."/>
            <person name="Hildebrandt H.-G."/>
            <person name="Fischer R."/>
        </authorList>
    </citation>
    <scope>NUCLEOTIDE SEQUENCE [LARGE SCALE GENOMIC DNA]</scope>
    <source>
        <strain evidence="7 8">CBS H-5679</strain>
    </source>
</reference>
<name>A0A436ZUQ9_ARTFL</name>
<feature type="domain" description="MYND-type" evidence="6">
    <location>
        <begin position="55"/>
        <end position="109"/>
    </location>
</feature>
<dbReference type="PROSITE" id="PS50865">
    <property type="entry name" value="ZF_MYND_2"/>
    <property type="match status" value="1"/>
</dbReference>
<dbReference type="OrthoDB" id="5945798at2759"/>
<dbReference type="SUPFAM" id="SSF82199">
    <property type="entry name" value="SET domain"/>
    <property type="match status" value="1"/>
</dbReference>
<sequence>MSPPVDLSPSAYLEDHPSVGRGVFASTIIPAGTEILSVADPLICIPDEAHLDTCCHYCMAEATDEASYVNQAYRPPVKLSYCLGCRVVKYCSKACQTTDWKQKAHKYECVVYKAQYPRILPVTARAILRMAKHFLSETPGSNIVGGIGALKAHAEDFAKAGGDRWEMANLTAKGTAEFSKVSKQISFEPEFLRDMYCKLLINSASVVTQTFDPIGLCLAYQGAMFNHSCDPNVVMMFDGRQLSIRSLKEISKDTEITISYIENLATRKERKEELKSRYFFDCSCSLCSSEVQPLESSQCPKCKGSITSNTTTCSNCSEVVPEDELTAAIALATSVTVQRARKNTDKSIDSTFKSLKSLYGAKLLPSTFPPIPQLHQDLATSYIDEVNWKSAFLHLLTLYVKVYPAIYATPYHPVRVVRTFTLAMVLIQVAVDEPEGFGEKIDFTKVLYGLLTEVCGNVEKSHGGQSSFAEVVRRKMEEVKVDVGIDSNREADKWMGKGLRAIPGLESEVAKIIKIVDEFLETLKSD</sequence>
<dbReference type="AlphaFoldDB" id="A0A436ZUQ9"/>
<dbReference type="GeneID" id="93589434"/>
<dbReference type="PANTHER" id="PTHR12197">
    <property type="entry name" value="HISTONE-LYSINE N-METHYLTRANSFERASE SMYD"/>
    <property type="match status" value="1"/>
</dbReference>
<evidence type="ECO:0000256" key="4">
    <source>
        <dbReference type="PROSITE-ProRule" id="PRU00134"/>
    </source>
</evidence>
<gene>
    <name evidence="7" type="ORF">DFL_007123</name>
</gene>
<organism evidence="7 8">
    <name type="scientific">Arthrobotrys flagrans</name>
    <name type="common">Nematode-trapping fungus</name>
    <name type="synonym">Trichothecium flagrans</name>
    <dbReference type="NCBI Taxonomy" id="97331"/>
    <lineage>
        <taxon>Eukaryota</taxon>
        <taxon>Fungi</taxon>
        <taxon>Dikarya</taxon>
        <taxon>Ascomycota</taxon>
        <taxon>Pezizomycotina</taxon>
        <taxon>Orbiliomycetes</taxon>
        <taxon>Orbiliales</taxon>
        <taxon>Orbiliaceae</taxon>
        <taxon>Arthrobotrys</taxon>
    </lineage>
</organism>
<proteinExistence type="predicted"/>
<keyword evidence="2 4" id="KW-0863">Zinc-finger</keyword>
<dbReference type="VEuPathDB" id="FungiDB:DFL_007123"/>
<dbReference type="SMART" id="SM00317">
    <property type="entry name" value="SET"/>
    <property type="match status" value="1"/>
</dbReference>
<dbReference type="Gene3D" id="6.10.140.2220">
    <property type="match status" value="1"/>
</dbReference>